<dbReference type="HOGENOM" id="CLU_076274_2_0_2"/>
<gene>
    <name evidence="6" type="ORF">HLASA_1881</name>
    <name evidence="5" type="ORF">HLASF_1895</name>
</gene>
<dbReference type="KEGG" id="hsu:HLASF_1895"/>
<evidence type="ECO:0000313" key="5">
    <source>
        <dbReference type="EMBL" id="AKH98366.1"/>
    </source>
</evidence>
<dbReference type="AlphaFoldDB" id="A0A0F7PB31"/>
<reference evidence="7" key="2">
    <citation type="submission" date="2015-05" db="EMBL/GenBank/DDBJ databases">
        <title>Complete genome sequence of Halanaeroarchaeum sulfurireducens type strain M27-SA2, a sulfate-reducer haloarchaeon from marine anoxic lake Medee.</title>
        <authorList>
            <person name="Messina E."/>
            <person name="Kublanov I.V."/>
            <person name="Toshchakov S."/>
            <person name="Arcadi E."/>
            <person name="La Spada G."/>
            <person name="La Cono V."/>
            <person name="Yakimov M.M."/>
        </authorList>
    </citation>
    <scope>NUCLEOTIDE SEQUENCE [LARGE SCALE GENOMIC DNA]</scope>
    <source>
        <strain evidence="7">M27-SA2</strain>
    </source>
</reference>
<dbReference type="OrthoDB" id="156233at2157"/>
<keyword evidence="2" id="KW-0804">Transcription</keyword>
<evidence type="ECO:0000313" key="7">
    <source>
        <dbReference type="Proteomes" id="UP000060390"/>
    </source>
</evidence>
<dbReference type="GeneID" id="26011214"/>
<dbReference type="RefSeq" id="WP_050049033.1">
    <property type="nucleotide sequence ID" value="NZ_CP008874.1"/>
</dbReference>
<dbReference type="EMBL" id="CP011564">
    <property type="protein sequence ID" value="ALG82760.1"/>
    <property type="molecule type" value="Genomic_DNA"/>
</dbReference>
<dbReference type="InterPro" id="IPR031803">
    <property type="entry name" value="BAT_GAF/HTH-assoc"/>
</dbReference>
<accession>A0A0F7PB31</accession>
<evidence type="ECO:0000259" key="3">
    <source>
        <dbReference type="Pfam" id="PF04967"/>
    </source>
</evidence>
<dbReference type="PANTHER" id="PTHR34236">
    <property type="entry name" value="DIMETHYL SULFOXIDE REDUCTASE TRANSCRIPTIONAL ACTIVATOR"/>
    <property type="match status" value="1"/>
</dbReference>
<keyword evidence="1" id="KW-0805">Transcription regulation</keyword>
<dbReference type="Pfam" id="PF04967">
    <property type="entry name" value="HTH_10"/>
    <property type="match status" value="1"/>
</dbReference>
<sequence length="226" mass="25328">MSVIAELSLPADEFHLGRILRVQEGTRVMLESIVPVGDKSVPFVRVFEGRDSFESAVSEDSAVEEIRLISEHDEELLYALDWDITHDDFFEGVIKYDGTVMAATGSETRWGFELRFEEHEELSDFMEFCKGNGLNVSVDRLYNPTKPDAGPWYGLTSAQRTALTRAVEAGYYSIPRQASTNDLAAEFGVTDQAVTERLRRGIQNLVSSTLHLSEEGEEAETAEQRP</sequence>
<dbReference type="InterPro" id="IPR007050">
    <property type="entry name" value="HTH_bacterioopsin"/>
</dbReference>
<evidence type="ECO:0000256" key="2">
    <source>
        <dbReference type="ARBA" id="ARBA00023163"/>
    </source>
</evidence>
<proteinExistence type="predicted"/>
<dbReference type="Proteomes" id="UP000060390">
    <property type="component" value="Chromosome"/>
</dbReference>
<evidence type="ECO:0000313" key="8">
    <source>
        <dbReference type="Proteomes" id="UP000069906"/>
    </source>
</evidence>
<name>A0A0F7PB31_9EURY</name>
<reference evidence="5 8" key="1">
    <citation type="journal article" date="2015" name="ISME J.">
        <title>Elemental sulfur and acetate can support life of a novel strictly anaerobic haloarchaeon.</title>
        <authorList>
            <person name="Sorokin D.Y."/>
            <person name="Kublanov I.V."/>
            <person name="Gavrilov S.N."/>
            <person name="Rojo D."/>
            <person name="Roman P."/>
            <person name="Golyshin P.N."/>
            <person name="Slepak V.Z."/>
            <person name="Smedile F."/>
            <person name="Ferrer M."/>
            <person name="Messina E."/>
            <person name="La Cono V."/>
            <person name="Yakimov M.M."/>
        </authorList>
    </citation>
    <scope>NUCLEOTIDE SEQUENCE [LARGE SCALE GENOMIC DNA]</scope>
    <source>
        <strain evidence="5 8">HSR2</strain>
    </source>
</reference>
<feature type="domain" description="Bacterioopsin transcriptional activator GAF and HTH associated" evidence="4">
    <location>
        <begin position="22"/>
        <end position="131"/>
    </location>
</feature>
<protein>
    <submittedName>
        <fullName evidence="5">Bacterio-opsin activator HTH domain-containing protein</fullName>
    </submittedName>
</protein>
<dbReference type="Proteomes" id="UP000069906">
    <property type="component" value="Chromosome"/>
</dbReference>
<organism evidence="5 8">
    <name type="scientific">Halanaeroarchaeum sulfurireducens</name>
    <dbReference type="NCBI Taxonomy" id="1604004"/>
    <lineage>
        <taxon>Archaea</taxon>
        <taxon>Methanobacteriati</taxon>
        <taxon>Methanobacteriota</taxon>
        <taxon>Stenosarchaea group</taxon>
        <taxon>Halobacteria</taxon>
        <taxon>Halobacteriales</taxon>
        <taxon>Halobacteriaceae</taxon>
        <taxon>Halanaeroarchaeum</taxon>
    </lineage>
</organism>
<evidence type="ECO:0000259" key="4">
    <source>
        <dbReference type="Pfam" id="PF15915"/>
    </source>
</evidence>
<evidence type="ECO:0000256" key="1">
    <source>
        <dbReference type="ARBA" id="ARBA00023015"/>
    </source>
</evidence>
<dbReference type="KEGG" id="hsf:HLASA_1881"/>
<dbReference type="PATRIC" id="fig|1604004.4.peg.1985"/>
<feature type="domain" description="HTH bat-type" evidence="3">
    <location>
        <begin position="155"/>
        <end position="206"/>
    </location>
</feature>
<keyword evidence="8" id="KW-1185">Reference proteome</keyword>
<dbReference type="PANTHER" id="PTHR34236:SF1">
    <property type="entry name" value="DIMETHYL SULFOXIDE REDUCTASE TRANSCRIPTIONAL ACTIVATOR"/>
    <property type="match status" value="1"/>
</dbReference>
<dbReference type="Pfam" id="PF15915">
    <property type="entry name" value="BAT"/>
    <property type="match status" value="1"/>
</dbReference>
<evidence type="ECO:0000313" key="6">
    <source>
        <dbReference type="EMBL" id="ALG82760.1"/>
    </source>
</evidence>
<reference evidence="6 7" key="3">
    <citation type="journal article" date="2016" name="Stand. Genomic Sci.">
        <title>Complete genome sequence of 'Halanaeroarchaeum sulfurireducens' M27-SA2, a sulfur-reducing and acetate-oxidizing haloarchaeon from the deep-sea hypersaline anoxic lake Medee.</title>
        <authorList>
            <person name="Messina E."/>
            <person name="Sorokin D.Y."/>
            <person name="Kublanov I.V."/>
            <person name="Toshchakov S."/>
            <person name="Lopatina A."/>
            <person name="Arcadi E."/>
            <person name="Smedile F."/>
            <person name="La Spada G."/>
            <person name="La Cono V."/>
            <person name="Yakimov M.M."/>
        </authorList>
    </citation>
    <scope>NUCLEOTIDE SEQUENCE [LARGE SCALE GENOMIC DNA]</scope>
    <source>
        <strain evidence="6 7">M27-SA2</strain>
    </source>
</reference>
<dbReference type="EMBL" id="CP008874">
    <property type="protein sequence ID" value="AKH98366.1"/>
    <property type="molecule type" value="Genomic_DNA"/>
</dbReference>